<reference evidence="5 7" key="2">
    <citation type="submission" date="2019-06" db="EMBL/GenBank/DDBJ databases">
        <title>Genome sequence of Janthinobacterium lividum UCD_MED1.</title>
        <authorList>
            <person name="De Leon M.E."/>
            <person name="Jospin G."/>
        </authorList>
    </citation>
    <scope>NUCLEOTIDE SEQUENCE [LARGE SCALE GENOMIC DNA]</scope>
    <source>
        <strain evidence="5 7">UCD_MED1</strain>
    </source>
</reference>
<dbReference type="AlphaFoldDB" id="A0A031GUD9"/>
<dbReference type="Proteomes" id="UP000305681">
    <property type="component" value="Unassembled WGS sequence"/>
</dbReference>
<reference evidence="3 8" key="3">
    <citation type="submission" date="2021-03" db="EMBL/GenBank/DDBJ databases">
        <title>Draft genome sequence of Janthinobacterium sp. strain PLB02 isolated from infected primmorphs (Lubomirskia baicalensis).</title>
        <authorList>
            <person name="Chernogor L.I."/>
            <person name="Belikov S.I."/>
            <person name="Petrushin I.S."/>
        </authorList>
    </citation>
    <scope>NUCLEOTIDE SEQUENCE [LARGE SCALE GENOMIC DNA]</scope>
    <source>
        <strain evidence="3 8">PLB02</strain>
    </source>
</reference>
<evidence type="ECO:0000313" key="9">
    <source>
        <dbReference type="Proteomes" id="UP001237592"/>
    </source>
</evidence>
<keyword evidence="9" id="KW-1185">Reference proteome</keyword>
<organism evidence="5 7">
    <name type="scientific">Janthinobacterium lividum</name>
    <dbReference type="NCBI Taxonomy" id="29581"/>
    <lineage>
        <taxon>Bacteria</taxon>
        <taxon>Pseudomonadati</taxon>
        <taxon>Pseudomonadota</taxon>
        <taxon>Betaproteobacteria</taxon>
        <taxon>Burkholderiales</taxon>
        <taxon>Oxalobacteraceae</taxon>
        <taxon>Janthinobacterium</taxon>
    </lineage>
</organism>
<evidence type="ECO:0000313" key="7">
    <source>
        <dbReference type="Proteomes" id="UP000305681"/>
    </source>
</evidence>
<name>A0A031GUD9_9BURK</name>
<evidence type="ECO:0000256" key="1">
    <source>
        <dbReference type="SAM" id="MobiDB-lite"/>
    </source>
</evidence>
<dbReference type="Pfam" id="PF10636">
    <property type="entry name" value="hemP"/>
    <property type="match status" value="1"/>
</dbReference>
<dbReference type="EMBL" id="FPKH01000001">
    <property type="protein sequence ID" value="SFX05713.1"/>
    <property type="molecule type" value="Genomic_DNA"/>
</dbReference>
<dbReference type="Proteomes" id="UP001237592">
    <property type="component" value="Unassembled WGS sequence"/>
</dbReference>
<accession>A0A031GUD9</accession>
<dbReference type="OrthoDB" id="5348353at2"/>
<evidence type="ECO:0000313" key="3">
    <source>
        <dbReference type="EMBL" id="QSX95421.1"/>
    </source>
</evidence>
<reference evidence="2 9" key="4">
    <citation type="submission" date="2023-08" db="EMBL/GenBank/DDBJ databases">
        <title>Draft genome sequence of Janthinobacterium lividum.</title>
        <authorList>
            <person name="Chun B.H."/>
            <person name="Lee Y."/>
        </authorList>
    </citation>
    <scope>NUCLEOTIDE SEQUENCE [LARGE SCALE GENOMIC DNA]</scope>
    <source>
        <strain evidence="2 9">AMJK</strain>
    </source>
</reference>
<dbReference type="eggNOG" id="COG4256">
    <property type="taxonomic scope" value="Bacteria"/>
</dbReference>
<reference evidence="4 6" key="1">
    <citation type="submission" date="2016-11" db="EMBL/GenBank/DDBJ databases">
        <authorList>
            <person name="Varghese N."/>
            <person name="Submissions S."/>
        </authorList>
    </citation>
    <scope>NUCLEOTIDE SEQUENCE [LARGE SCALE GENOMIC DNA]</scope>
    <source>
        <strain evidence="4 6">NFR18</strain>
    </source>
</reference>
<dbReference type="Proteomes" id="UP000182489">
    <property type="component" value="Unassembled WGS sequence"/>
</dbReference>
<evidence type="ECO:0000313" key="4">
    <source>
        <dbReference type="EMBL" id="SFX05713.1"/>
    </source>
</evidence>
<proteinExistence type="predicted"/>
<protein>
    <submittedName>
        <fullName evidence="4 5">Hemin uptake protein HemP</fullName>
    </submittedName>
</protein>
<evidence type="ECO:0000313" key="5">
    <source>
        <dbReference type="EMBL" id="TNC75614.1"/>
    </source>
</evidence>
<sequence length="65" mass="7219">MQSSKPALIQDAATAHVRPPVSMAQPARRITSEALLQQGREVEIEHSGKIYRLRVTQLNKLILTA</sequence>
<evidence type="ECO:0000313" key="8">
    <source>
        <dbReference type="Proteomes" id="UP000662821"/>
    </source>
</evidence>
<evidence type="ECO:0000313" key="6">
    <source>
        <dbReference type="Proteomes" id="UP000182489"/>
    </source>
</evidence>
<dbReference type="RefSeq" id="WP_034750559.1">
    <property type="nucleotide sequence ID" value="NZ_CBCRWJ010000015.1"/>
</dbReference>
<dbReference type="EMBL" id="VDGE01000007">
    <property type="protein sequence ID" value="TNC75614.1"/>
    <property type="molecule type" value="Genomic_DNA"/>
</dbReference>
<dbReference type="GeneID" id="56948169"/>
<evidence type="ECO:0000313" key="2">
    <source>
        <dbReference type="EMBL" id="MDQ4629025.1"/>
    </source>
</evidence>
<dbReference type="EMBL" id="JAVFKP010000007">
    <property type="protein sequence ID" value="MDQ4629025.1"/>
    <property type="molecule type" value="Genomic_DNA"/>
</dbReference>
<dbReference type="Gene3D" id="2.10.70.10">
    <property type="entry name" value="Complement Module, domain 1"/>
    <property type="match status" value="1"/>
</dbReference>
<dbReference type="EMBL" id="CP071520">
    <property type="protein sequence ID" value="QSX95421.1"/>
    <property type="molecule type" value="Genomic_DNA"/>
</dbReference>
<dbReference type="InterPro" id="IPR019600">
    <property type="entry name" value="Hemin_uptake_protein_HemP"/>
</dbReference>
<dbReference type="Proteomes" id="UP000662821">
    <property type="component" value="Chromosome"/>
</dbReference>
<gene>
    <name evidence="5" type="primary">hemP</name>
    <name evidence="5" type="ORF">FHI69_18505</name>
    <name evidence="3" type="ORF">J3P46_22550</name>
    <name evidence="2" type="ORF">RB624_24365</name>
    <name evidence="4" type="ORF">SAMN03097694_0559</name>
</gene>
<feature type="region of interest" description="Disordered" evidence="1">
    <location>
        <begin position="1"/>
        <end position="26"/>
    </location>
</feature>